<dbReference type="EMBL" id="LK932525">
    <property type="protein sequence ID" value="CDS88866.1"/>
    <property type="molecule type" value="Genomic_DNA"/>
</dbReference>
<feature type="transmembrane region" description="Helical" evidence="9">
    <location>
        <begin position="408"/>
        <end position="428"/>
    </location>
</feature>
<evidence type="ECO:0000313" key="12">
    <source>
        <dbReference type="EMBL" id="CDS89493.1"/>
    </source>
</evidence>
<organism evidence="13">
    <name type="scientific">Clostridioides difficile</name>
    <name type="common">Peptoclostridium difficile</name>
    <dbReference type="NCBI Taxonomy" id="1496"/>
    <lineage>
        <taxon>Bacteria</taxon>
        <taxon>Bacillati</taxon>
        <taxon>Bacillota</taxon>
        <taxon>Clostridia</taxon>
        <taxon>Peptostreptococcales</taxon>
        <taxon>Peptostreptococcaceae</taxon>
        <taxon>Clostridioides</taxon>
    </lineage>
</organism>
<dbReference type="PIRSF" id="PIRSF006351">
    <property type="entry name" value="PTS_EIIC-Cellobiose"/>
    <property type="match status" value="1"/>
</dbReference>
<keyword evidence="4 8" id="KW-0762">Sugar transport</keyword>
<accession>A0A069AUA4</accession>
<feature type="transmembrane region" description="Helical" evidence="9">
    <location>
        <begin position="157"/>
        <end position="179"/>
    </location>
</feature>
<evidence type="ECO:0000259" key="10">
    <source>
        <dbReference type="PROSITE" id="PS51105"/>
    </source>
</evidence>
<keyword evidence="7 8" id="KW-0472">Membrane</keyword>
<feature type="transmembrane region" description="Helical" evidence="9">
    <location>
        <begin position="33"/>
        <end position="54"/>
    </location>
</feature>
<feature type="transmembrane region" description="Helical" evidence="9">
    <location>
        <begin position="102"/>
        <end position="122"/>
    </location>
</feature>
<keyword evidence="6 9" id="KW-1133">Transmembrane helix</keyword>
<protein>
    <recommendedName>
        <fullName evidence="8">Permease IIC component</fullName>
    </recommendedName>
</protein>
<keyword evidence="3 8" id="KW-1003">Cell membrane</keyword>
<dbReference type="InterPro" id="IPR003352">
    <property type="entry name" value="PTS_EIIC"/>
</dbReference>
<evidence type="ECO:0000256" key="1">
    <source>
        <dbReference type="ARBA" id="ARBA00004651"/>
    </source>
</evidence>
<evidence type="ECO:0000256" key="8">
    <source>
        <dbReference type="PIRNR" id="PIRNR006351"/>
    </source>
</evidence>
<feature type="domain" description="PTS EIIC type-3" evidence="10">
    <location>
        <begin position="9"/>
        <end position="428"/>
    </location>
</feature>
<evidence type="ECO:0000256" key="4">
    <source>
        <dbReference type="ARBA" id="ARBA00022597"/>
    </source>
</evidence>
<dbReference type="InterPro" id="IPR051088">
    <property type="entry name" value="PTS_Sugar-EIIC/EIIB"/>
</dbReference>
<proteinExistence type="predicted"/>
<dbReference type="PROSITE" id="PS51105">
    <property type="entry name" value="PTS_EIIC_TYPE_3"/>
    <property type="match status" value="1"/>
</dbReference>
<dbReference type="AlphaFoldDB" id="A0A069AUA4"/>
<evidence type="ECO:0000313" key="13">
    <source>
        <dbReference type="EMBL" id="CDT71274.1"/>
    </source>
</evidence>
<dbReference type="GO" id="GO:0009401">
    <property type="term" value="P:phosphoenolpyruvate-dependent sugar phosphotransferase system"/>
    <property type="evidence" value="ECO:0007669"/>
    <property type="project" value="InterPro"/>
</dbReference>
<comment type="function">
    <text evidence="8">The phosphoenolpyruvate-dependent sugar phosphotransferase system (PTS), a major carbohydrate active -transport system, catalyzes the phosphorylation of incoming sugar substrates concomitant with their translocation across the cell membrane.</text>
</comment>
<keyword evidence="2 8" id="KW-0813">Transport</keyword>
<feature type="transmembrane region" description="Helical" evidence="9">
    <location>
        <begin position="273"/>
        <end position="296"/>
    </location>
</feature>
<reference evidence="13" key="1">
    <citation type="submission" date="2014-07" db="EMBL/GenBank/DDBJ databases">
        <authorList>
            <person name="Monot Marc"/>
        </authorList>
    </citation>
    <scope>NUCLEOTIDE SEQUENCE</scope>
    <source>
        <strain evidence="13">7032989</strain>
        <strain evidence="12">7032994</strain>
    </source>
</reference>
<evidence type="ECO:0000256" key="9">
    <source>
        <dbReference type="SAM" id="Phobius"/>
    </source>
</evidence>
<evidence type="ECO:0000256" key="3">
    <source>
        <dbReference type="ARBA" id="ARBA00022475"/>
    </source>
</evidence>
<dbReference type="RefSeq" id="WP_021367196.1">
    <property type="nucleotide sequence ID" value="NZ_BBYB01000112.1"/>
</dbReference>
<dbReference type="InterPro" id="IPR004501">
    <property type="entry name" value="PTS_EIIC_3"/>
</dbReference>
<evidence type="ECO:0000256" key="6">
    <source>
        <dbReference type="ARBA" id="ARBA00022989"/>
    </source>
</evidence>
<evidence type="ECO:0000313" key="11">
    <source>
        <dbReference type="EMBL" id="CDS88866.1"/>
    </source>
</evidence>
<feature type="transmembrane region" description="Helical" evidence="9">
    <location>
        <begin position="74"/>
        <end position="95"/>
    </location>
</feature>
<dbReference type="NCBIfam" id="TIGR00410">
    <property type="entry name" value="lacE"/>
    <property type="match status" value="1"/>
</dbReference>
<comment type="subcellular location">
    <subcellularLocation>
        <location evidence="1">Cell membrane</location>
        <topology evidence="1">Multi-pass membrane protein</topology>
    </subcellularLocation>
</comment>
<dbReference type="GO" id="GO:0005886">
    <property type="term" value="C:plasma membrane"/>
    <property type="evidence" value="ECO:0007669"/>
    <property type="project" value="UniProtKB-SubCell"/>
</dbReference>
<dbReference type="Pfam" id="PF02378">
    <property type="entry name" value="PTS_EIIC"/>
    <property type="match status" value="1"/>
</dbReference>
<dbReference type="PANTHER" id="PTHR33989">
    <property type="match status" value="1"/>
</dbReference>
<evidence type="ECO:0000256" key="7">
    <source>
        <dbReference type="ARBA" id="ARBA00023136"/>
    </source>
</evidence>
<dbReference type="GO" id="GO:1901264">
    <property type="term" value="P:carbohydrate derivative transport"/>
    <property type="evidence" value="ECO:0007669"/>
    <property type="project" value="TreeGrafter"/>
</dbReference>
<dbReference type="EMBL" id="LK932411">
    <property type="protein sequence ID" value="CDS89493.1"/>
    <property type="molecule type" value="Genomic_DNA"/>
</dbReference>
<dbReference type="GO" id="GO:0008982">
    <property type="term" value="F:protein-N(PI)-phosphohistidine-sugar phosphotransferase activity"/>
    <property type="evidence" value="ECO:0007669"/>
    <property type="project" value="UniProtKB-UniRule"/>
</dbReference>
<dbReference type="PANTHER" id="PTHR33989:SF11">
    <property type="entry name" value="LICHENAN PERMEASE IIC COMPONENT"/>
    <property type="match status" value="1"/>
</dbReference>
<keyword evidence="5 9" id="KW-0812">Transmembrane</keyword>
<dbReference type="EMBL" id="LK933349">
    <property type="protein sequence ID" value="CDT71274.1"/>
    <property type="molecule type" value="Genomic_DNA"/>
</dbReference>
<evidence type="ECO:0000256" key="2">
    <source>
        <dbReference type="ARBA" id="ARBA00022448"/>
    </source>
</evidence>
<feature type="transmembrane region" description="Helical" evidence="9">
    <location>
        <begin position="353"/>
        <end position="377"/>
    </location>
</feature>
<dbReference type="InterPro" id="IPR004796">
    <property type="entry name" value="PTS_IIC_cello"/>
</dbReference>
<sequence>MLDKFTEFLDTKLSTSMARLAEQRHLRAVRDGIVASLPLIIVGSFFLILAFPPLPDSWGVTQYLKENAVTILLPYRMTFFIISVYSTFGIGYSLAKSYKLDGLTGGLLATATLLLTIVPTAIEGLTPDLLKIVEKSPELLAWYNSIPQGWQMPMANLGGGSMFVAIVTSIIGVEIYRFTDKSKFKITMPEAVPASVTRSFEALTPAALIIILMAIVTYFLGFDWHGFIAKLVTPLVSATDTLPSVIILIFLITFFWSFGIHGVSIIGSLARPLWIQLLDANTASYAAGQAVPGIAAEPFFQWFIWIGGSGATIGLALLLAFRAKSAYGKSLGKATVIPAIFNINEPIIFGAPIVLNPILIIPFVVAPIVMATVSWFAMSANLVSRVVVTAPWTLPGPVGAYLATGGDWRASVLNLLCIAISIIIYYPFVKMYDKRLLHEEKVEEQEAY</sequence>
<gene>
    <name evidence="13" type="ORF">BN1095_650052</name>
    <name evidence="11" type="ORF">BN1096_700210</name>
    <name evidence="12" type="ORF">BN1097_710210</name>
</gene>
<evidence type="ECO:0000256" key="5">
    <source>
        <dbReference type="ARBA" id="ARBA00022692"/>
    </source>
</evidence>
<feature type="transmembrane region" description="Helical" evidence="9">
    <location>
        <begin position="200"/>
        <end position="222"/>
    </location>
</feature>
<feature type="transmembrane region" description="Helical" evidence="9">
    <location>
        <begin position="242"/>
        <end position="266"/>
    </location>
</feature>
<feature type="transmembrane region" description="Helical" evidence="9">
    <location>
        <begin position="302"/>
        <end position="321"/>
    </location>
</feature>
<name>A0A069AUA4_CLODI</name>